<gene>
    <name evidence="7" type="primary">CTRL</name>
    <name evidence="7" type="ORF">NPIL_304971</name>
</gene>
<dbReference type="InterPro" id="IPR051333">
    <property type="entry name" value="CLIP_Serine_Protease"/>
</dbReference>
<accession>A0A8X6U7V8</accession>
<dbReference type="SMART" id="SM00020">
    <property type="entry name" value="Tryp_SPc"/>
    <property type="match status" value="1"/>
</dbReference>
<dbReference type="InterPro" id="IPR001314">
    <property type="entry name" value="Peptidase_S1A"/>
</dbReference>
<dbReference type="PANTHER" id="PTHR24260">
    <property type="match status" value="1"/>
</dbReference>
<dbReference type="InterPro" id="IPR043504">
    <property type="entry name" value="Peptidase_S1_PA_chymotrypsin"/>
</dbReference>
<dbReference type="AlphaFoldDB" id="A0A8X6U7V8"/>
<name>A0A8X6U7V8_NEPPI</name>
<dbReference type="CDD" id="cd00190">
    <property type="entry name" value="Tryp_SPc"/>
    <property type="match status" value="1"/>
</dbReference>
<keyword evidence="7" id="KW-0645">Protease</keyword>
<dbReference type="InterPro" id="IPR001254">
    <property type="entry name" value="Trypsin_dom"/>
</dbReference>
<evidence type="ECO:0000256" key="4">
    <source>
        <dbReference type="ARBA" id="ARBA00024195"/>
    </source>
</evidence>
<evidence type="ECO:0000313" key="7">
    <source>
        <dbReference type="EMBL" id="GFT83457.1"/>
    </source>
</evidence>
<dbReference type="PANTHER" id="PTHR24260:SF136">
    <property type="entry name" value="GH08193P-RELATED"/>
    <property type="match status" value="1"/>
</dbReference>
<proteinExistence type="inferred from homology"/>
<evidence type="ECO:0000256" key="1">
    <source>
        <dbReference type="ARBA" id="ARBA00022729"/>
    </source>
</evidence>
<dbReference type="Gene3D" id="2.40.10.10">
    <property type="entry name" value="Trypsin-like serine proteases"/>
    <property type="match status" value="2"/>
</dbReference>
<keyword evidence="3" id="KW-0325">Glycoprotein</keyword>
<dbReference type="Proteomes" id="UP000887013">
    <property type="component" value="Unassembled WGS sequence"/>
</dbReference>
<reference evidence="7" key="1">
    <citation type="submission" date="2020-08" db="EMBL/GenBank/DDBJ databases">
        <title>Multicomponent nature underlies the extraordinary mechanical properties of spider dragline silk.</title>
        <authorList>
            <person name="Kono N."/>
            <person name="Nakamura H."/>
            <person name="Mori M."/>
            <person name="Yoshida Y."/>
            <person name="Ohtoshi R."/>
            <person name="Malay A.D."/>
            <person name="Moran D.A.P."/>
            <person name="Tomita M."/>
            <person name="Numata K."/>
            <person name="Arakawa K."/>
        </authorList>
    </citation>
    <scope>NUCLEOTIDE SEQUENCE</scope>
</reference>
<dbReference type="GO" id="GO:0004252">
    <property type="term" value="F:serine-type endopeptidase activity"/>
    <property type="evidence" value="ECO:0007669"/>
    <property type="project" value="InterPro"/>
</dbReference>
<dbReference type="PRINTS" id="PR00722">
    <property type="entry name" value="CHYMOTRYPSIN"/>
</dbReference>
<sequence length="922" mass="106214">MLRLFIGICICGMIQAKAFPKKYKRIYDGNYNYDSLKEGFDTLQPEYNQNFYPYHQHYTHAYIPESGYKWSSVEHHPVSHQTLEDSNFHSKMKTKHTWHFIDENNMPINRYTEELYEELPIVVNRLTNKPPATQWVEYESPIVIEEKPVVVKEKPDYVDEYELPVVYHQTKKQITQSSEYESPIVIKEKPVVVKDKHDKDKPVIVKDKHDKEKPVIVKDKHDKEKPIVVKDKHDKKPVVVKEKPDYVDEYELPVVYHQKKKQVTQSSEFVKPIVKDKVVINKVVVVKEKPDKVVVVKEKPDKVEPIFVDEYGLPIVVGHSTKITQWAEHEMPFVKDKPIAIEEMPIKVDEYGLPTTKNHHIKQSTYQGVEYKMPIDKEKLVVVKKESHLHINKHELPIVDNLTKKGPVIEWSEYTMPVVTKEKLADGIESEHPQLESLNKVEDEEPVVVAALVRKEMPSFHDEDDETPIIVEALVQRPLKKDYIVDNAVIRVKEYKDKVVADPFIKEKPIDHKIIYEDTNKKRKESLPKDSTVKNENGIFNIPVERLDHLETPEEKRILASENFSRNKMEFENFDESDSGSALDIEVSNDAPRSLFPLGSSLETLLSRVRIQERNKFKSCITPKSETGHCMPFQLCSISIASNVDELLRNVCIIDDVFFGICCPEFPVETVRVDWGQFLKPSTDTFNDEKPTQIVSECGNLPSTIKEGDPWPWMASLNARSSDKIFCGGALISDQYVLTAAHCTIRIPRNQILIRLDHPDSRKSPEQDFEVVEIKRHAGYNPRTMENDIALLKLSKRVRLGDFRRLVCLADDDEDFVGKSASLLRWKGTLGEIGDVESLPVISNEECQTRLRAVMPDSILCAEPRTETMCNADSGAPLIIGENGKFKVIGILTWSRNDCDERFPTIFTKVSSFSRWIQNHSS</sequence>
<dbReference type="Pfam" id="PF00089">
    <property type="entry name" value="Trypsin"/>
    <property type="match status" value="1"/>
</dbReference>
<keyword evidence="7" id="KW-0378">Hydrolase</keyword>
<dbReference type="PROSITE" id="PS50240">
    <property type="entry name" value="TRYPSIN_DOM"/>
    <property type="match status" value="1"/>
</dbReference>
<dbReference type="GO" id="GO:0006508">
    <property type="term" value="P:proteolysis"/>
    <property type="evidence" value="ECO:0007669"/>
    <property type="project" value="UniProtKB-KW"/>
</dbReference>
<feature type="signal peptide" evidence="5">
    <location>
        <begin position="1"/>
        <end position="16"/>
    </location>
</feature>
<keyword evidence="8" id="KW-1185">Reference proteome</keyword>
<dbReference type="OrthoDB" id="8440449at2759"/>
<evidence type="ECO:0000256" key="2">
    <source>
        <dbReference type="ARBA" id="ARBA00023157"/>
    </source>
</evidence>
<feature type="domain" description="Peptidase S1" evidence="6">
    <location>
        <begin position="694"/>
        <end position="922"/>
    </location>
</feature>
<dbReference type="InterPro" id="IPR009003">
    <property type="entry name" value="Peptidase_S1_PA"/>
</dbReference>
<dbReference type="PROSITE" id="PS00134">
    <property type="entry name" value="TRYPSIN_HIS"/>
    <property type="match status" value="1"/>
</dbReference>
<comment type="similarity">
    <text evidence="4">Belongs to the peptidase S1 family. CLIP subfamily.</text>
</comment>
<dbReference type="InterPro" id="IPR018114">
    <property type="entry name" value="TRYPSIN_HIS"/>
</dbReference>
<dbReference type="SUPFAM" id="SSF50494">
    <property type="entry name" value="Trypsin-like serine proteases"/>
    <property type="match status" value="1"/>
</dbReference>
<evidence type="ECO:0000313" key="8">
    <source>
        <dbReference type="Proteomes" id="UP000887013"/>
    </source>
</evidence>
<evidence type="ECO:0000259" key="6">
    <source>
        <dbReference type="PROSITE" id="PS50240"/>
    </source>
</evidence>
<keyword evidence="2" id="KW-1015">Disulfide bond</keyword>
<keyword evidence="1 5" id="KW-0732">Signal</keyword>
<organism evidence="7 8">
    <name type="scientific">Nephila pilipes</name>
    <name type="common">Giant wood spider</name>
    <name type="synonym">Nephila maculata</name>
    <dbReference type="NCBI Taxonomy" id="299642"/>
    <lineage>
        <taxon>Eukaryota</taxon>
        <taxon>Metazoa</taxon>
        <taxon>Ecdysozoa</taxon>
        <taxon>Arthropoda</taxon>
        <taxon>Chelicerata</taxon>
        <taxon>Arachnida</taxon>
        <taxon>Araneae</taxon>
        <taxon>Araneomorphae</taxon>
        <taxon>Entelegynae</taxon>
        <taxon>Araneoidea</taxon>
        <taxon>Nephilidae</taxon>
        <taxon>Nephila</taxon>
    </lineage>
</organism>
<feature type="chain" id="PRO_5036446328" evidence="5">
    <location>
        <begin position="17"/>
        <end position="922"/>
    </location>
</feature>
<evidence type="ECO:0000256" key="3">
    <source>
        <dbReference type="ARBA" id="ARBA00023180"/>
    </source>
</evidence>
<protein>
    <submittedName>
        <fullName evidence="7">Chymotrypsin-like protease CTRL-1</fullName>
    </submittedName>
</protein>
<comment type="caution">
    <text evidence="7">The sequence shown here is derived from an EMBL/GenBank/DDBJ whole genome shotgun (WGS) entry which is preliminary data.</text>
</comment>
<dbReference type="FunFam" id="2.40.10.10:FF:000028">
    <property type="entry name" value="Serine protease easter"/>
    <property type="match status" value="1"/>
</dbReference>
<evidence type="ECO:0000256" key="5">
    <source>
        <dbReference type="SAM" id="SignalP"/>
    </source>
</evidence>
<dbReference type="EMBL" id="BMAW01023587">
    <property type="protein sequence ID" value="GFT83457.1"/>
    <property type="molecule type" value="Genomic_DNA"/>
</dbReference>